<dbReference type="Proteomes" id="UP000281498">
    <property type="component" value="Unassembled WGS sequence"/>
</dbReference>
<comment type="caution">
    <text evidence="2">The sequence shown here is derived from an EMBL/GenBank/DDBJ whole genome shotgun (WGS) entry which is preliminary data.</text>
</comment>
<proteinExistence type="predicted"/>
<dbReference type="AlphaFoldDB" id="A0A3A9KMH1"/>
<accession>A0A3A9KMH1</accession>
<feature type="region of interest" description="Disordered" evidence="1">
    <location>
        <begin position="1"/>
        <end position="58"/>
    </location>
</feature>
<reference evidence="2 3" key="1">
    <citation type="submission" date="2017-10" db="EMBL/GenBank/DDBJ databases">
        <title>Bacillus sp. nov., a halophilic bacterium isolated from a Keqin Lake.</title>
        <authorList>
            <person name="Wang H."/>
        </authorList>
    </citation>
    <scope>NUCLEOTIDE SEQUENCE [LARGE SCALE GENOMIC DNA]</scope>
    <source>
        <strain evidence="2 3">KCTC 13187</strain>
    </source>
</reference>
<evidence type="ECO:0000313" key="3">
    <source>
        <dbReference type="Proteomes" id="UP000281498"/>
    </source>
</evidence>
<sequence>MMTKRNNKGGSKNQSAPERGGNLDTEFGQEVASGDNNKGKDYNSKRGSKSSLKNPSNH</sequence>
<gene>
    <name evidence="2" type="ORF">CR203_17845</name>
</gene>
<keyword evidence="3" id="KW-1185">Reference proteome</keyword>
<dbReference type="EMBL" id="PDOE01000010">
    <property type="protein sequence ID" value="RKL65936.1"/>
    <property type="molecule type" value="Genomic_DNA"/>
</dbReference>
<evidence type="ECO:0000256" key="1">
    <source>
        <dbReference type="SAM" id="MobiDB-lite"/>
    </source>
</evidence>
<protein>
    <submittedName>
        <fullName evidence="2">Imidazoleglycerol-phosphate dehydratase</fullName>
    </submittedName>
</protein>
<feature type="compositionally biased region" description="Polar residues" evidence="1">
    <location>
        <begin position="49"/>
        <end position="58"/>
    </location>
</feature>
<organism evidence="2 3">
    <name type="scientific">Salipaludibacillus neizhouensis</name>
    <dbReference type="NCBI Taxonomy" id="885475"/>
    <lineage>
        <taxon>Bacteria</taxon>
        <taxon>Bacillati</taxon>
        <taxon>Bacillota</taxon>
        <taxon>Bacilli</taxon>
        <taxon>Bacillales</taxon>
        <taxon>Bacillaceae</taxon>
    </lineage>
</organism>
<name>A0A3A9KMH1_9BACI</name>
<evidence type="ECO:0000313" key="2">
    <source>
        <dbReference type="EMBL" id="RKL65936.1"/>
    </source>
</evidence>